<dbReference type="Proteomes" id="UP000069935">
    <property type="component" value="Chromosome 6"/>
</dbReference>
<protein>
    <submittedName>
        <fullName evidence="1">Uncharacterized protein</fullName>
    </submittedName>
</protein>
<sequence length="103" mass="10947">MASVFQCECCDLPTARCRRPASRQSGTDAGSPRLLSRTLFAPWLRGTAATNRPDRGVGLLPGAIGAGAAVQSCESLARRPLRNLRSTAGPMDLHPLSAFAVRR</sequence>
<reference evidence="1 2" key="2">
    <citation type="journal article" date="2016" name="Genome Announc.">
        <title>Complete Genome Sequence of a Strain of Azospirillum thiophilum Isolated from a Sulfide Spring.</title>
        <authorList>
            <person name="Fomenkov A."/>
            <person name="Vincze T."/>
            <person name="Grabovich M."/>
            <person name="Anton B.P."/>
            <person name="Dubinina G."/>
            <person name="Orlova M."/>
            <person name="Belousova E."/>
            <person name="Roberts R.J."/>
        </authorList>
    </citation>
    <scope>NUCLEOTIDE SEQUENCE [LARGE SCALE GENOMIC DNA]</scope>
    <source>
        <strain evidence="1 2">BV-S</strain>
    </source>
</reference>
<evidence type="ECO:0000313" key="1">
    <source>
        <dbReference type="EMBL" id="ALG74992.1"/>
    </source>
</evidence>
<dbReference type="AlphaFoldDB" id="A0AAC8ZWF7"/>
<reference evidence="2" key="1">
    <citation type="submission" date="2015-08" db="EMBL/GenBank/DDBJ databases">
        <title>Complete Genome Sequence of Azospirillum thiophilum BV-S.</title>
        <authorList>
            <person name="Fomenkov A."/>
            <person name="Vincze T."/>
            <person name="Grabovich M."/>
            <person name="Dubinina G."/>
            <person name="Orlova M."/>
            <person name="Belousova E."/>
            <person name="Roberts R.J."/>
        </authorList>
    </citation>
    <scope>NUCLEOTIDE SEQUENCE [LARGE SCALE GENOMIC DNA]</scope>
    <source>
        <strain evidence="2">BV-S</strain>
    </source>
</reference>
<organism evidence="1 2">
    <name type="scientific">Azospirillum thiophilum</name>
    <dbReference type="NCBI Taxonomy" id="528244"/>
    <lineage>
        <taxon>Bacteria</taxon>
        <taxon>Pseudomonadati</taxon>
        <taxon>Pseudomonadota</taxon>
        <taxon>Alphaproteobacteria</taxon>
        <taxon>Rhodospirillales</taxon>
        <taxon>Azospirillaceae</taxon>
        <taxon>Azospirillum</taxon>
    </lineage>
</organism>
<name>A0AAC8ZWF7_9PROT</name>
<evidence type="ECO:0000313" key="2">
    <source>
        <dbReference type="Proteomes" id="UP000069935"/>
    </source>
</evidence>
<accession>A0AAC8ZWF7</accession>
<gene>
    <name evidence="1" type="ORF">AL072_28815</name>
</gene>
<dbReference type="EMBL" id="CP012406">
    <property type="protein sequence ID" value="ALG74992.1"/>
    <property type="molecule type" value="Genomic_DNA"/>
</dbReference>
<keyword evidence="2" id="KW-1185">Reference proteome</keyword>
<dbReference type="KEGG" id="ati:AL072_28815"/>
<proteinExistence type="predicted"/>